<dbReference type="AlphaFoldDB" id="A0A196SJU1"/>
<dbReference type="GO" id="GO:0005737">
    <property type="term" value="C:cytoplasm"/>
    <property type="evidence" value="ECO:0007669"/>
    <property type="project" value="UniProtKB-SubCell"/>
</dbReference>
<dbReference type="PANTHER" id="PTHR20884">
    <property type="entry name" value="GDP-D-GLUCOSE PHOSPHORYLASE 1"/>
    <property type="match status" value="1"/>
</dbReference>
<dbReference type="STRING" id="478820.A0A196SJU1"/>
<comment type="subcellular location">
    <subcellularLocation>
        <location evidence="3">Cytoplasm</location>
    </subcellularLocation>
</comment>
<keyword evidence="9" id="KW-0808">Transferase</keyword>
<sequence length="333" mass="38614">MIAQYHPTWQLVKRKPYFARPSMTEPFSHDAFNFTKVKEPEVLAKYYVDKGKVCFVDKSTSENPEGVSVLYTILLNVSPICNNHHLIIPNLSACYPQIWRYELTEDLLTMCVNSERDDYVLFFNSLGGFSSVNHLHFQVMYTSSFYATATSQPDPPFTSRFSPNKLPLEYARSAERYSVPLPEEEDACVSISEVHDWLSQTIKFKLEGKKSYTAADRHVMAECFNELIRACYDFSYPYDVIMCKCCLDPIVKSSHGEEMYVFVRRYQKSLDTIRVNPACVELTGIVVYRSEEAFDQADEEVLLNLCKKEVYFPGETWEAFIRAYIDRMNNKDI</sequence>
<organism evidence="15 16">
    <name type="scientific">Blastocystis sp. subtype 1 (strain ATCC 50177 / NandII)</name>
    <dbReference type="NCBI Taxonomy" id="478820"/>
    <lineage>
        <taxon>Eukaryota</taxon>
        <taxon>Sar</taxon>
        <taxon>Stramenopiles</taxon>
        <taxon>Bigyra</taxon>
        <taxon>Opalozoa</taxon>
        <taxon>Opalinata</taxon>
        <taxon>Blastocystidae</taxon>
        <taxon>Blastocystis</taxon>
    </lineage>
</organism>
<evidence type="ECO:0000256" key="6">
    <source>
        <dbReference type="ARBA" id="ARBA00018857"/>
    </source>
</evidence>
<keyword evidence="7" id="KW-0963">Cytoplasm</keyword>
<comment type="catalytic activity">
    <reaction evidence="1">
        <text>GDP-alpha-D-glucose + phosphate = alpha-D-glucose 1-phosphate + GDP + H(+)</text>
        <dbReference type="Rhea" id="RHEA:30387"/>
        <dbReference type="ChEBI" id="CHEBI:15378"/>
        <dbReference type="ChEBI" id="CHEBI:43474"/>
        <dbReference type="ChEBI" id="CHEBI:58189"/>
        <dbReference type="ChEBI" id="CHEBI:58601"/>
        <dbReference type="ChEBI" id="CHEBI:62230"/>
        <dbReference type="EC" id="2.7.7.78"/>
    </reaction>
</comment>
<feature type="domain" description="GDPGP1-like C-terminal" evidence="13">
    <location>
        <begin position="185"/>
        <end position="319"/>
    </location>
</feature>
<evidence type="ECO:0000256" key="11">
    <source>
        <dbReference type="ARBA" id="ARBA00022741"/>
    </source>
</evidence>
<comment type="similarity">
    <text evidence="4">Belongs to the GDPGP1 family.</text>
</comment>
<comment type="function">
    <text evidence="2">Specific and highly efficient GDP-D-glucose phosphorylase regulating the levels of GDP-D-glucose in cells.</text>
</comment>
<dbReference type="InterPro" id="IPR058865">
    <property type="entry name" value="GDPGP1_C"/>
</dbReference>
<protein>
    <recommendedName>
        <fullName evidence="6">GDP-D-glucose phosphorylase 1</fullName>
        <ecNumber evidence="5">2.7.7.78</ecNumber>
    </recommendedName>
</protein>
<evidence type="ECO:0000256" key="9">
    <source>
        <dbReference type="ARBA" id="ARBA00022679"/>
    </source>
</evidence>
<evidence type="ECO:0000256" key="5">
    <source>
        <dbReference type="ARBA" id="ARBA00012507"/>
    </source>
</evidence>
<evidence type="ECO:0000259" key="13">
    <source>
        <dbReference type="Pfam" id="PF26216"/>
    </source>
</evidence>
<dbReference type="Pfam" id="PF26217">
    <property type="entry name" value="GDPGP1_N"/>
    <property type="match status" value="1"/>
</dbReference>
<dbReference type="EMBL" id="LXWW01000035">
    <property type="protein sequence ID" value="OAO17318.1"/>
    <property type="molecule type" value="Genomic_DNA"/>
</dbReference>
<dbReference type="Proteomes" id="UP000078348">
    <property type="component" value="Unassembled WGS sequence"/>
</dbReference>
<dbReference type="GO" id="GO:0005085">
    <property type="term" value="F:guanyl-nucleotide exchange factor activity"/>
    <property type="evidence" value="ECO:0007669"/>
    <property type="project" value="UniProtKB-KW"/>
</dbReference>
<dbReference type="GO" id="GO:0016787">
    <property type="term" value="F:hydrolase activity"/>
    <property type="evidence" value="ECO:0007669"/>
    <property type="project" value="UniProtKB-KW"/>
</dbReference>
<dbReference type="GO" id="GO:0080048">
    <property type="term" value="F:GDP-D-glucose phosphorylase activity"/>
    <property type="evidence" value="ECO:0007669"/>
    <property type="project" value="UniProtKB-EC"/>
</dbReference>
<evidence type="ECO:0000259" key="14">
    <source>
        <dbReference type="Pfam" id="PF26217"/>
    </source>
</evidence>
<dbReference type="OrthoDB" id="417175at2759"/>
<dbReference type="InterPro" id="IPR058866">
    <property type="entry name" value="GDPGP1_N"/>
</dbReference>
<reference evidence="15 16" key="1">
    <citation type="submission" date="2016-05" db="EMBL/GenBank/DDBJ databases">
        <title>Nuclear genome of Blastocystis sp. subtype 1 NandII.</title>
        <authorList>
            <person name="Gentekaki E."/>
            <person name="Curtis B."/>
            <person name="Stairs C."/>
            <person name="Eme L."/>
            <person name="Herman E."/>
            <person name="Klimes V."/>
            <person name="Arias M.C."/>
            <person name="Elias M."/>
            <person name="Hilliou F."/>
            <person name="Klute M."/>
            <person name="Malik S.-B."/>
            <person name="Pightling A."/>
            <person name="Rachubinski R."/>
            <person name="Salas D."/>
            <person name="Schlacht A."/>
            <person name="Suga H."/>
            <person name="Archibald J."/>
            <person name="Ball S.G."/>
            <person name="Clark G."/>
            <person name="Dacks J."/>
            <person name="Van Der Giezen M."/>
            <person name="Tsaousis A."/>
            <person name="Roger A."/>
        </authorList>
    </citation>
    <scope>NUCLEOTIDE SEQUENCE [LARGE SCALE GENOMIC DNA]</scope>
    <source>
        <strain evidence="16">ATCC 50177 / NandII</strain>
    </source>
</reference>
<dbReference type="InterPro" id="IPR026506">
    <property type="entry name" value="GDPGP"/>
</dbReference>
<evidence type="ECO:0000256" key="2">
    <source>
        <dbReference type="ARBA" id="ARBA00003049"/>
    </source>
</evidence>
<dbReference type="GO" id="GO:0000166">
    <property type="term" value="F:nucleotide binding"/>
    <property type="evidence" value="ECO:0007669"/>
    <property type="project" value="UniProtKB-KW"/>
</dbReference>
<dbReference type="Pfam" id="PF26216">
    <property type="entry name" value="GDPGP1_C"/>
    <property type="match status" value="1"/>
</dbReference>
<name>A0A196SJU1_BLAHN</name>
<dbReference type="GO" id="GO:0006006">
    <property type="term" value="P:glucose metabolic process"/>
    <property type="evidence" value="ECO:0007669"/>
    <property type="project" value="TreeGrafter"/>
</dbReference>
<evidence type="ECO:0000256" key="4">
    <source>
        <dbReference type="ARBA" id="ARBA00006451"/>
    </source>
</evidence>
<evidence type="ECO:0000313" key="15">
    <source>
        <dbReference type="EMBL" id="OAO17318.1"/>
    </source>
</evidence>
<evidence type="ECO:0000256" key="10">
    <source>
        <dbReference type="ARBA" id="ARBA00022695"/>
    </source>
</evidence>
<evidence type="ECO:0000313" key="16">
    <source>
        <dbReference type="Proteomes" id="UP000078348"/>
    </source>
</evidence>
<keyword evidence="10" id="KW-0548">Nucleotidyltransferase</keyword>
<feature type="domain" description="GDPGP1-like N-terminal" evidence="14">
    <location>
        <begin position="2"/>
        <end position="140"/>
    </location>
</feature>
<proteinExistence type="inferred from homology"/>
<accession>A0A196SJU1</accession>
<evidence type="ECO:0000256" key="12">
    <source>
        <dbReference type="ARBA" id="ARBA00022801"/>
    </source>
</evidence>
<dbReference type="EC" id="2.7.7.78" evidence="5"/>
<evidence type="ECO:0000256" key="3">
    <source>
        <dbReference type="ARBA" id="ARBA00004496"/>
    </source>
</evidence>
<keyword evidence="8" id="KW-0344">Guanine-nucleotide releasing factor</keyword>
<gene>
    <name evidence="15" type="ORF">AV274_0944</name>
</gene>
<evidence type="ECO:0000256" key="8">
    <source>
        <dbReference type="ARBA" id="ARBA00022658"/>
    </source>
</evidence>
<dbReference type="PANTHER" id="PTHR20884:SF8">
    <property type="entry name" value="GDP-D-GLUCOSE PHOSPHORYLASE 1"/>
    <property type="match status" value="1"/>
</dbReference>
<comment type="caution">
    <text evidence="15">The sequence shown here is derived from an EMBL/GenBank/DDBJ whole genome shotgun (WGS) entry which is preliminary data.</text>
</comment>
<keyword evidence="12" id="KW-0378">Hydrolase</keyword>
<evidence type="ECO:0000256" key="7">
    <source>
        <dbReference type="ARBA" id="ARBA00022490"/>
    </source>
</evidence>
<keyword evidence="11" id="KW-0547">Nucleotide-binding</keyword>
<keyword evidence="16" id="KW-1185">Reference proteome</keyword>
<evidence type="ECO:0000256" key="1">
    <source>
        <dbReference type="ARBA" id="ARBA00000063"/>
    </source>
</evidence>